<organism evidence="1 2">
    <name type="scientific">Thalassiosira oceanica</name>
    <name type="common">Marine diatom</name>
    <dbReference type="NCBI Taxonomy" id="159749"/>
    <lineage>
        <taxon>Eukaryota</taxon>
        <taxon>Sar</taxon>
        <taxon>Stramenopiles</taxon>
        <taxon>Ochrophyta</taxon>
        <taxon>Bacillariophyta</taxon>
        <taxon>Coscinodiscophyceae</taxon>
        <taxon>Thalassiosirophycidae</taxon>
        <taxon>Thalassiosirales</taxon>
        <taxon>Thalassiosiraceae</taxon>
        <taxon>Thalassiosira</taxon>
    </lineage>
</organism>
<name>K0SH29_THAOC</name>
<gene>
    <name evidence="1" type="ORF">THAOC_19380</name>
</gene>
<protein>
    <submittedName>
        <fullName evidence="1">Uncharacterized protein</fullName>
    </submittedName>
</protein>
<dbReference type="OrthoDB" id="226265at2759"/>
<dbReference type="Proteomes" id="UP000266841">
    <property type="component" value="Unassembled WGS sequence"/>
</dbReference>
<proteinExistence type="predicted"/>
<dbReference type="AlphaFoldDB" id="K0SH29"/>
<keyword evidence="2" id="KW-1185">Reference proteome</keyword>
<evidence type="ECO:0000313" key="1">
    <source>
        <dbReference type="EMBL" id="EJK60291.1"/>
    </source>
</evidence>
<evidence type="ECO:0000313" key="2">
    <source>
        <dbReference type="Proteomes" id="UP000266841"/>
    </source>
</evidence>
<sequence>MLKVQDWKIYHDALSIMFEKTTVQWMRTNKFQGKSYYDRLVLPQLGVNQQLGRYGSKPVGNSPELMPWDACLNQDAHEGARRHAVLSKSCLKRQGKTEDDRAFSMATPRLCSENYRRVMDPDPYIGVAPSAKHIVQDFDGVWIAMKIICDAKGCYVPGLAERTGRRYIKSATRGRHGGSRAKGDHEIFFWGIYDCSLLEVDWSEPKVLLKCFGTEMGLCARRRGDVVKKGSIPVGGACQNNAPGVVDRFWISELSDPMKMDHNAEMMEEFSNNADPADRMLAHATKSGQKCKSKFALSGRLSHPDLHYAEIAVVRMKRKMATTFDKVDERDRLLTPAVENDTIRFAFSPATG</sequence>
<reference evidence="1 2" key="1">
    <citation type="journal article" date="2012" name="Genome Biol.">
        <title>Genome and low-iron response of an oceanic diatom adapted to chronic iron limitation.</title>
        <authorList>
            <person name="Lommer M."/>
            <person name="Specht M."/>
            <person name="Roy A.S."/>
            <person name="Kraemer L."/>
            <person name="Andreson R."/>
            <person name="Gutowska M.A."/>
            <person name="Wolf J."/>
            <person name="Bergner S.V."/>
            <person name="Schilhabel M.B."/>
            <person name="Klostermeier U.C."/>
            <person name="Beiko R.G."/>
            <person name="Rosenstiel P."/>
            <person name="Hippler M."/>
            <person name="Laroche J."/>
        </authorList>
    </citation>
    <scope>NUCLEOTIDE SEQUENCE [LARGE SCALE GENOMIC DNA]</scope>
    <source>
        <strain evidence="1 2">CCMP1005</strain>
    </source>
</reference>
<dbReference type="EMBL" id="AGNL01021277">
    <property type="protein sequence ID" value="EJK60291.1"/>
    <property type="molecule type" value="Genomic_DNA"/>
</dbReference>
<accession>K0SH29</accession>
<comment type="caution">
    <text evidence="1">The sequence shown here is derived from an EMBL/GenBank/DDBJ whole genome shotgun (WGS) entry which is preliminary data.</text>
</comment>